<dbReference type="Proteomes" id="UP000092666">
    <property type="component" value="Unassembled WGS sequence"/>
</dbReference>
<dbReference type="InterPro" id="IPR036252">
    <property type="entry name" value="Proteasome_activ_sf"/>
</dbReference>
<reference evidence="5 6" key="1">
    <citation type="submission" date="2013-07" db="EMBL/GenBank/DDBJ databases">
        <title>The Genome Sequence of Cryptococcus heveanensis BCC8398.</title>
        <authorList>
            <consortium name="The Broad Institute Genome Sequencing Platform"/>
            <person name="Cuomo C."/>
            <person name="Litvintseva A."/>
            <person name="Chen Y."/>
            <person name="Heitman J."/>
            <person name="Sun S."/>
            <person name="Springer D."/>
            <person name="Dromer F."/>
            <person name="Young S.K."/>
            <person name="Zeng Q."/>
            <person name="Gargeya S."/>
            <person name="Fitzgerald M."/>
            <person name="Abouelleil A."/>
            <person name="Alvarado L."/>
            <person name="Berlin A.M."/>
            <person name="Chapman S.B."/>
            <person name="Dewar J."/>
            <person name="Goldberg J."/>
            <person name="Griggs A."/>
            <person name="Gujja S."/>
            <person name="Hansen M."/>
            <person name="Howarth C."/>
            <person name="Imamovic A."/>
            <person name="Larimer J."/>
            <person name="McCowan C."/>
            <person name="Murphy C."/>
            <person name="Pearson M."/>
            <person name="Priest M."/>
            <person name="Roberts A."/>
            <person name="Saif S."/>
            <person name="Shea T."/>
            <person name="Sykes S."/>
            <person name="Wortman J."/>
            <person name="Nusbaum C."/>
            <person name="Birren B."/>
        </authorList>
    </citation>
    <scope>NUCLEOTIDE SEQUENCE [LARGE SCALE GENOMIC DNA]</scope>
    <source>
        <strain evidence="5 6">BCC8398</strain>
    </source>
</reference>
<accession>A0A1B9GRE5</accession>
<reference evidence="6" key="2">
    <citation type="submission" date="2013-12" db="EMBL/GenBank/DDBJ databases">
        <title>Evolution of pathogenesis and genome organization in the Tremellales.</title>
        <authorList>
            <person name="Cuomo C."/>
            <person name="Litvintseva A."/>
            <person name="Heitman J."/>
            <person name="Chen Y."/>
            <person name="Sun S."/>
            <person name="Springer D."/>
            <person name="Dromer F."/>
            <person name="Young S."/>
            <person name="Zeng Q."/>
            <person name="Chapman S."/>
            <person name="Gujja S."/>
            <person name="Saif S."/>
            <person name="Birren B."/>
        </authorList>
    </citation>
    <scope>NUCLEOTIDE SEQUENCE [LARGE SCALE GENOMIC DNA]</scope>
    <source>
        <strain evidence="6">BCC8398</strain>
    </source>
</reference>
<evidence type="ECO:0000256" key="1">
    <source>
        <dbReference type="ARBA" id="ARBA00005883"/>
    </source>
</evidence>
<comment type="similarity">
    <text evidence="1">Belongs to the PA28 family.</text>
</comment>
<dbReference type="Gene3D" id="1.20.120.180">
    <property type="entry name" value="Proteasome activator pa28, C-terminal domain"/>
    <property type="match status" value="1"/>
</dbReference>
<evidence type="ECO:0000256" key="2">
    <source>
        <dbReference type="ARBA" id="ARBA00022942"/>
    </source>
</evidence>
<keyword evidence="2" id="KW-0647">Proteasome</keyword>
<dbReference type="EMBL" id="KI669504">
    <property type="protein sequence ID" value="OCF33557.1"/>
    <property type="molecule type" value="Genomic_DNA"/>
</dbReference>
<dbReference type="GO" id="GO:0061133">
    <property type="term" value="F:endopeptidase activator activity"/>
    <property type="evidence" value="ECO:0007669"/>
    <property type="project" value="TreeGrafter"/>
</dbReference>
<evidence type="ECO:0000259" key="4">
    <source>
        <dbReference type="Pfam" id="PF02252"/>
    </source>
</evidence>
<dbReference type="PANTHER" id="PTHR10660">
    <property type="entry name" value="PROTEASOME REGULATOR PA28"/>
    <property type="match status" value="1"/>
</dbReference>
<dbReference type="PANTHER" id="PTHR10660:SF2">
    <property type="entry name" value="LD45860P"/>
    <property type="match status" value="1"/>
</dbReference>
<evidence type="ECO:0000313" key="6">
    <source>
        <dbReference type="Proteomes" id="UP000092666"/>
    </source>
</evidence>
<name>A0A1B9GRE5_9TREE</name>
<protein>
    <recommendedName>
        <fullName evidence="4">Proteasome activator PA28 C-terminal domain-containing protein</fullName>
    </recommendedName>
</protein>
<feature type="region of interest" description="Disordered" evidence="3">
    <location>
        <begin position="110"/>
        <end position="131"/>
    </location>
</feature>
<dbReference type="InterPro" id="IPR036997">
    <property type="entry name" value="PA28_C_sf"/>
</dbReference>
<keyword evidence="6" id="KW-1185">Reference proteome</keyword>
<dbReference type="Pfam" id="PF02252">
    <property type="entry name" value="PA28_C"/>
    <property type="match status" value="1"/>
</dbReference>
<organism evidence="5 6">
    <name type="scientific">Kwoniella heveanensis BCC8398</name>
    <dbReference type="NCBI Taxonomy" id="1296120"/>
    <lineage>
        <taxon>Eukaryota</taxon>
        <taxon>Fungi</taxon>
        <taxon>Dikarya</taxon>
        <taxon>Basidiomycota</taxon>
        <taxon>Agaricomycotina</taxon>
        <taxon>Tremellomycetes</taxon>
        <taxon>Tremellales</taxon>
        <taxon>Cryptococcaceae</taxon>
        <taxon>Kwoniella</taxon>
    </lineage>
</organism>
<dbReference type="GO" id="GO:2000045">
    <property type="term" value="P:regulation of G1/S transition of mitotic cell cycle"/>
    <property type="evidence" value="ECO:0007669"/>
    <property type="project" value="TreeGrafter"/>
</dbReference>
<dbReference type="STRING" id="1296120.A0A1B9GRE5"/>
<dbReference type="SUPFAM" id="SSF47216">
    <property type="entry name" value="Proteasome activator"/>
    <property type="match status" value="1"/>
</dbReference>
<dbReference type="GO" id="GO:0005737">
    <property type="term" value="C:cytoplasm"/>
    <property type="evidence" value="ECO:0007669"/>
    <property type="project" value="TreeGrafter"/>
</dbReference>
<dbReference type="GO" id="GO:0008537">
    <property type="term" value="C:proteasome activator complex"/>
    <property type="evidence" value="ECO:0007669"/>
    <property type="project" value="InterPro"/>
</dbReference>
<evidence type="ECO:0000256" key="3">
    <source>
        <dbReference type="SAM" id="MobiDB-lite"/>
    </source>
</evidence>
<dbReference type="InterPro" id="IPR003186">
    <property type="entry name" value="PA28_C"/>
</dbReference>
<sequence length="318" mass="35503">MPKFGSTMPSMEDVFKTHPRPNVTKDLLAFQRLRATEILQTIIPEKITHIRSLLKQEEDPSSPLFAGRAFEPSYTMPVLAQPRIDGQAGGVVTSGKLDQLPEHAIREATENTSGDAIASTDADADADADTNANAGDVTGRYKITLPSDIVATEVLAGEAQGEETKATKIGVHWFEIFATNQVQSECVLIIIKELEELQMLCQDLKVWLELEIPVIEDGNSFGADVQAHLISQLTEANKRCQSMQNGARSHHNDRIRLAAEWAKHPNFRDYPNDRFDHFLVRFNLRTILTLYGGLMMKFEKNWSKVINPKSNHSTGGMY</sequence>
<evidence type="ECO:0000313" key="5">
    <source>
        <dbReference type="EMBL" id="OCF33557.1"/>
    </source>
</evidence>
<dbReference type="InterPro" id="IPR009077">
    <property type="entry name" value="Proteasome_activ_PA28"/>
</dbReference>
<dbReference type="GO" id="GO:0061136">
    <property type="term" value="P:regulation of proteasomal protein catabolic process"/>
    <property type="evidence" value="ECO:0007669"/>
    <property type="project" value="TreeGrafter"/>
</dbReference>
<gene>
    <name evidence="5" type="ORF">I316_04629</name>
</gene>
<proteinExistence type="inferred from homology"/>
<dbReference type="OrthoDB" id="6591885at2759"/>
<feature type="domain" description="Proteasome activator PA28 C-terminal" evidence="4">
    <location>
        <begin position="179"/>
        <end position="313"/>
    </location>
</feature>
<dbReference type="GO" id="GO:0005654">
    <property type="term" value="C:nucleoplasm"/>
    <property type="evidence" value="ECO:0007669"/>
    <property type="project" value="TreeGrafter"/>
</dbReference>
<dbReference type="AlphaFoldDB" id="A0A1B9GRE5"/>